<keyword evidence="1" id="KW-0472">Membrane</keyword>
<sequence>MIAAVIPIYVIVLCNISHIVLAIFFFPSIVDFLDDLHWGFTHRSWFIEYVGDTEISWKAKKFISHSNESILMDRADLYEKNEAVAQQRRDVVNYYFSEDKEFDEYMNIRENRKMIQQSYDDSILIRKQNFRARIHERMVEQPATAKKTLARLR</sequence>
<feature type="transmembrane region" description="Helical" evidence="1">
    <location>
        <begin position="6"/>
        <end position="26"/>
    </location>
</feature>
<reference evidence="2 3" key="1">
    <citation type="submission" date="2022-05" db="EMBL/GenBank/DDBJ databases">
        <title>Chromosome-level reference genomes for two strains of Caenorhabditis briggsae: an improved platform for comparative genomics.</title>
        <authorList>
            <person name="Stevens L."/>
            <person name="Andersen E.C."/>
        </authorList>
    </citation>
    <scope>NUCLEOTIDE SEQUENCE [LARGE SCALE GENOMIC DNA]</scope>
    <source>
        <strain evidence="2">QX1410_ONT</strain>
        <tissue evidence="2">Whole-organism</tissue>
    </source>
</reference>
<evidence type="ECO:0000256" key="1">
    <source>
        <dbReference type="SAM" id="Phobius"/>
    </source>
</evidence>
<gene>
    <name evidence="2" type="ORF">L3Y34_001872</name>
</gene>
<accession>A0AAE9DDF2</accession>
<keyword evidence="1" id="KW-1133">Transmembrane helix</keyword>
<dbReference type="RefSeq" id="XP_002641676.2">
    <property type="nucleotide sequence ID" value="XM_002641630.2"/>
</dbReference>
<dbReference type="AlphaFoldDB" id="A0AAE9DDF2"/>
<evidence type="ECO:0000313" key="2">
    <source>
        <dbReference type="EMBL" id="ULU01877.1"/>
    </source>
</evidence>
<evidence type="ECO:0000313" key="3">
    <source>
        <dbReference type="Proteomes" id="UP000827892"/>
    </source>
</evidence>
<proteinExistence type="predicted"/>
<protein>
    <submittedName>
        <fullName evidence="2">Uncharacterized protein</fullName>
    </submittedName>
</protein>
<name>A0AAE9DDF2_CAEBR</name>
<dbReference type="Proteomes" id="UP000827892">
    <property type="component" value="Chromosome III"/>
</dbReference>
<organism evidence="2 3">
    <name type="scientific">Caenorhabditis briggsae</name>
    <dbReference type="NCBI Taxonomy" id="6238"/>
    <lineage>
        <taxon>Eukaryota</taxon>
        <taxon>Metazoa</taxon>
        <taxon>Ecdysozoa</taxon>
        <taxon>Nematoda</taxon>
        <taxon>Chromadorea</taxon>
        <taxon>Rhabditida</taxon>
        <taxon>Rhabditina</taxon>
        <taxon>Rhabditomorpha</taxon>
        <taxon>Rhabditoidea</taxon>
        <taxon>Rhabditidae</taxon>
        <taxon>Peloderinae</taxon>
        <taxon>Caenorhabditis</taxon>
    </lineage>
</organism>
<keyword evidence="1" id="KW-0812">Transmembrane</keyword>
<dbReference type="KEGG" id="cbr:CBG_10006"/>
<dbReference type="EMBL" id="CP090893">
    <property type="protein sequence ID" value="ULU01877.1"/>
    <property type="molecule type" value="Genomic_DNA"/>
</dbReference>